<evidence type="ECO:0000256" key="2">
    <source>
        <dbReference type="ARBA" id="ARBA00022490"/>
    </source>
</evidence>
<dbReference type="GO" id="GO:0005737">
    <property type="term" value="C:cytoplasm"/>
    <property type="evidence" value="ECO:0007669"/>
    <property type="project" value="UniProtKB-SubCell"/>
</dbReference>
<proteinExistence type="inferred from homology"/>
<dbReference type="Pfam" id="PF02609">
    <property type="entry name" value="Exonuc_VII_S"/>
    <property type="match status" value="1"/>
</dbReference>
<comment type="caution">
    <text evidence="7">The sequence shown here is derived from an EMBL/GenBank/DDBJ whole genome shotgun (WGS) entry which is preliminary data.</text>
</comment>
<comment type="similarity">
    <text evidence="1 6">Belongs to the XseB family.</text>
</comment>
<gene>
    <name evidence="6 7" type="primary">xseB</name>
    <name evidence="7" type="ORF">ENR15_00330</name>
</gene>
<dbReference type="EC" id="3.1.11.6" evidence="6"/>
<comment type="subunit">
    <text evidence="6">Heterooligomer composed of large and small subunits.</text>
</comment>
<dbReference type="InterPro" id="IPR003761">
    <property type="entry name" value="Exonuc_VII_S"/>
</dbReference>
<evidence type="ECO:0000256" key="5">
    <source>
        <dbReference type="ARBA" id="ARBA00022839"/>
    </source>
</evidence>
<keyword evidence="4 6" id="KW-0378">Hydrolase</keyword>
<evidence type="ECO:0000256" key="4">
    <source>
        <dbReference type="ARBA" id="ARBA00022801"/>
    </source>
</evidence>
<keyword evidence="3 6" id="KW-0540">Nuclease</keyword>
<evidence type="ECO:0000256" key="3">
    <source>
        <dbReference type="ARBA" id="ARBA00022722"/>
    </source>
</evidence>
<comment type="function">
    <text evidence="6">Bidirectionally degrades single-stranded DNA into large acid-insoluble oligonucleotides, which are then degraded further into small acid-soluble oligonucleotides.</text>
</comment>
<dbReference type="GO" id="GO:0006308">
    <property type="term" value="P:DNA catabolic process"/>
    <property type="evidence" value="ECO:0007669"/>
    <property type="project" value="UniProtKB-UniRule"/>
</dbReference>
<protein>
    <recommendedName>
        <fullName evidence="6">Exodeoxyribonuclease 7 small subunit</fullName>
        <ecNumber evidence="6">3.1.11.6</ecNumber>
    </recommendedName>
    <alternativeName>
        <fullName evidence="6">Exodeoxyribonuclease VII small subunit</fullName>
        <shortName evidence="6">Exonuclease VII small subunit</shortName>
    </alternativeName>
</protein>
<name>A0A7C3ZSZ7_9CYAN</name>
<accession>A0A7C3ZSZ7</accession>
<dbReference type="SUPFAM" id="SSF116842">
    <property type="entry name" value="XseB-like"/>
    <property type="match status" value="1"/>
</dbReference>
<comment type="subcellular location">
    <subcellularLocation>
        <location evidence="6">Cytoplasm</location>
    </subcellularLocation>
</comment>
<keyword evidence="5 6" id="KW-0269">Exonuclease</keyword>
<evidence type="ECO:0000313" key="7">
    <source>
        <dbReference type="EMBL" id="HGF99148.1"/>
    </source>
</evidence>
<dbReference type="EMBL" id="DSPX01000002">
    <property type="protein sequence ID" value="HGF99148.1"/>
    <property type="molecule type" value="Genomic_DNA"/>
</dbReference>
<comment type="catalytic activity">
    <reaction evidence="6">
        <text>Exonucleolytic cleavage in either 5'- to 3'- or 3'- to 5'-direction to yield nucleoside 5'-phosphates.</text>
        <dbReference type="EC" id="3.1.11.6"/>
    </reaction>
</comment>
<dbReference type="HAMAP" id="MF_00337">
    <property type="entry name" value="Exonuc_7_S"/>
    <property type="match status" value="1"/>
</dbReference>
<dbReference type="Gene3D" id="1.10.287.1040">
    <property type="entry name" value="Exonuclease VII, small subunit"/>
    <property type="match status" value="1"/>
</dbReference>
<keyword evidence="2 6" id="KW-0963">Cytoplasm</keyword>
<reference evidence="7" key="1">
    <citation type="journal article" date="2020" name="mSystems">
        <title>Genome- and Community-Level Interaction Insights into Carbon Utilization and Element Cycling Functions of Hydrothermarchaeota in Hydrothermal Sediment.</title>
        <authorList>
            <person name="Zhou Z."/>
            <person name="Liu Y."/>
            <person name="Xu W."/>
            <person name="Pan J."/>
            <person name="Luo Z.H."/>
            <person name="Li M."/>
        </authorList>
    </citation>
    <scope>NUCLEOTIDE SEQUENCE [LARGE SCALE GENOMIC DNA]</scope>
    <source>
        <strain evidence="7">SpSt-374</strain>
    </source>
</reference>
<dbReference type="NCBIfam" id="TIGR01280">
    <property type="entry name" value="xseB"/>
    <property type="match status" value="1"/>
</dbReference>
<sequence>MSKSRQTPPNQWNYEETIAQVESLVAEIETGDIELEALFDKFTLAVESLRQCETFLDQRQKQMQLQIEILNDRAGQVE</sequence>
<evidence type="ECO:0000256" key="1">
    <source>
        <dbReference type="ARBA" id="ARBA00009998"/>
    </source>
</evidence>
<dbReference type="InterPro" id="IPR037004">
    <property type="entry name" value="Exonuc_VII_ssu_sf"/>
</dbReference>
<dbReference type="AlphaFoldDB" id="A0A7C3ZSZ7"/>
<dbReference type="GO" id="GO:0008855">
    <property type="term" value="F:exodeoxyribonuclease VII activity"/>
    <property type="evidence" value="ECO:0007669"/>
    <property type="project" value="UniProtKB-UniRule"/>
</dbReference>
<dbReference type="GO" id="GO:0009318">
    <property type="term" value="C:exodeoxyribonuclease VII complex"/>
    <property type="evidence" value="ECO:0007669"/>
    <property type="project" value="UniProtKB-UniRule"/>
</dbReference>
<evidence type="ECO:0000256" key="6">
    <source>
        <dbReference type="HAMAP-Rule" id="MF_00337"/>
    </source>
</evidence>
<organism evidence="7">
    <name type="scientific">Planktothricoides sp. SpSt-374</name>
    <dbReference type="NCBI Taxonomy" id="2282167"/>
    <lineage>
        <taxon>Bacteria</taxon>
        <taxon>Bacillati</taxon>
        <taxon>Cyanobacteriota</taxon>
        <taxon>Cyanophyceae</taxon>
        <taxon>Oscillatoriophycideae</taxon>
        <taxon>Oscillatoriales</taxon>
        <taxon>Oscillatoriaceae</taxon>
        <taxon>Planktothricoides</taxon>
    </lineage>
</organism>